<evidence type="ECO:0000256" key="2">
    <source>
        <dbReference type="ARBA" id="ARBA00022741"/>
    </source>
</evidence>
<evidence type="ECO:0000313" key="5">
    <source>
        <dbReference type="EMBL" id="OZM72618.1"/>
    </source>
</evidence>
<dbReference type="Gene3D" id="3.40.50.300">
    <property type="entry name" value="P-loop containing nucleotide triphosphate hydrolases"/>
    <property type="match status" value="1"/>
</dbReference>
<dbReference type="SUPFAM" id="SSF52540">
    <property type="entry name" value="P-loop containing nucleoside triphosphate hydrolases"/>
    <property type="match status" value="1"/>
</dbReference>
<evidence type="ECO:0000256" key="1">
    <source>
        <dbReference type="ARBA" id="ARBA00022448"/>
    </source>
</evidence>
<proteinExistence type="predicted"/>
<keyword evidence="6" id="KW-1185">Reference proteome</keyword>
<keyword evidence="2" id="KW-0547">Nucleotide-binding</keyword>
<reference evidence="5 6" key="1">
    <citation type="submission" date="2017-07" db="EMBL/GenBank/DDBJ databases">
        <title>Amycolatopsis antarcticus sp. nov., isolated from the surface of an Antarcticus brown macroalga.</title>
        <authorList>
            <person name="Wang J."/>
            <person name="Leiva S."/>
            <person name="Huang J."/>
            <person name="Huang Y."/>
        </authorList>
    </citation>
    <scope>NUCLEOTIDE SEQUENCE [LARGE SCALE GENOMIC DNA]</scope>
    <source>
        <strain evidence="5 6">AU-G6</strain>
    </source>
</reference>
<dbReference type="SMART" id="SM00382">
    <property type="entry name" value="AAA"/>
    <property type="match status" value="1"/>
</dbReference>
<keyword evidence="3 5" id="KW-0067">ATP-binding</keyword>
<dbReference type="InterPro" id="IPR003439">
    <property type="entry name" value="ABC_transporter-like_ATP-bd"/>
</dbReference>
<dbReference type="InterPro" id="IPR003593">
    <property type="entry name" value="AAA+_ATPase"/>
</dbReference>
<evidence type="ECO:0000313" key="6">
    <source>
        <dbReference type="Proteomes" id="UP000242444"/>
    </source>
</evidence>
<dbReference type="OrthoDB" id="5182800at2"/>
<sequence>MTTSLLSLRDVGKRYGRAPAVLAGVSLDVAGGDVIGILGGNGSGKSTLLRILAAVARPSTGTRTGHPVLGYLPDRFPAGHRMRAPAYLAHLGRAGGLSTRDASTRAAAWLRRLELTSAERDGAVPLRELSKGNAQKVGLAQALLHDPDVLVMDEPFSGLDRSAHGVLADVIAERREQGGAVVFSEHRTEVAAAHTTALYRLSGGRLIPAVPTSPATARMRIVLTGTDPEWAPDGLISSTVRDERTELLVHAEHCDAVLAEALRNGASVREVREVRDLPDAREVLPE</sequence>
<feature type="domain" description="ABC transporter" evidence="4">
    <location>
        <begin position="6"/>
        <end position="228"/>
    </location>
</feature>
<name>A0A263D3G0_9PSEU</name>
<dbReference type="Proteomes" id="UP000242444">
    <property type="component" value="Unassembled WGS sequence"/>
</dbReference>
<accession>A0A263D3G0</accession>
<dbReference type="GO" id="GO:0005524">
    <property type="term" value="F:ATP binding"/>
    <property type="evidence" value="ECO:0007669"/>
    <property type="project" value="UniProtKB-KW"/>
</dbReference>
<dbReference type="InterPro" id="IPR051782">
    <property type="entry name" value="ABC_Transporter_VariousFunc"/>
</dbReference>
<dbReference type="PANTHER" id="PTHR42939:SF1">
    <property type="entry name" value="ABC TRANSPORTER ATP-BINDING PROTEIN ALBC-RELATED"/>
    <property type="match status" value="1"/>
</dbReference>
<dbReference type="RefSeq" id="WP_094863096.1">
    <property type="nucleotide sequence ID" value="NZ_NKYE01000007.1"/>
</dbReference>
<gene>
    <name evidence="5" type="ORF">CFN78_13335</name>
</gene>
<dbReference type="AlphaFoldDB" id="A0A263D3G0"/>
<dbReference type="PANTHER" id="PTHR42939">
    <property type="entry name" value="ABC TRANSPORTER ATP-BINDING PROTEIN ALBC-RELATED"/>
    <property type="match status" value="1"/>
</dbReference>
<dbReference type="PROSITE" id="PS00211">
    <property type="entry name" value="ABC_TRANSPORTER_1"/>
    <property type="match status" value="1"/>
</dbReference>
<keyword evidence="1" id="KW-0813">Transport</keyword>
<evidence type="ECO:0000259" key="4">
    <source>
        <dbReference type="PROSITE" id="PS50893"/>
    </source>
</evidence>
<dbReference type="InterPro" id="IPR027417">
    <property type="entry name" value="P-loop_NTPase"/>
</dbReference>
<dbReference type="PROSITE" id="PS50893">
    <property type="entry name" value="ABC_TRANSPORTER_2"/>
    <property type="match status" value="1"/>
</dbReference>
<protein>
    <submittedName>
        <fullName evidence="5">ABC transporter ATP-binding protein</fullName>
    </submittedName>
</protein>
<dbReference type="InParanoid" id="A0A263D3G0"/>
<dbReference type="InterPro" id="IPR017871">
    <property type="entry name" value="ABC_transporter-like_CS"/>
</dbReference>
<dbReference type="Pfam" id="PF00005">
    <property type="entry name" value="ABC_tran"/>
    <property type="match status" value="1"/>
</dbReference>
<organism evidence="5 6">
    <name type="scientific">Amycolatopsis antarctica</name>
    <dbReference type="NCBI Taxonomy" id="1854586"/>
    <lineage>
        <taxon>Bacteria</taxon>
        <taxon>Bacillati</taxon>
        <taxon>Actinomycetota</taxon>
        <taxon>Actinomycetes</taxon>
        <taxon>Pseudonocardiales</taxon>
        <taxon>Pseudonocardiaceae</taxon>
        <taxon>Amycolatopsis</taxon>
    </lineage>
</organism>
<evidence type="ECO:0000256" key="3">
    <source>
        <dbReference type="ARBA" id="ARBA00022840"/>
    </source>
</evidence>
<comment type="caution">
    <text evidence="5">The sequence shown here is derived from an EMBL/GenBank/DDBJ whole genome shotgun (WGS) entry which is preliminary data.</text>
</comment>
<dbReference type="EMBL" id="NKYE01000007">
    <property type="protein sequence ID" value="OZM72618.1"/>
    <property type="molecule type" value="Genomic_DNA"/>
</dbReference>
<dbReference type="GO" id="GO:0016887">
    <property type="term" value="F:ATP hydrolysis activity"/>
    <property type="evidence" value="ECO:0007669"/>
    <property type="project" value="InterPro"/>
</dbReference>